<evidence type="ECO:0000256" key="2">
    <source>
        <dbReference type="ARBA" id="ARBA00007079"/>
    </source>
</evidence>
<dbReference type="GO" id="GO:0015743">
    <property type="term" value="P:malate transport"/>
    <property type="evidence" value="ECO:0007669"/>
    <property type="project" value="InterPro"/>
</dbReference>
<keyword evidence="11" id="KW-1185">Reference proteome</keyword>
<protein>
    <submittedName>
        <fullName evidence="10">Aluminum-activated malate transporter</fullName>
    </submittedName>
</protein>
<dbReference type="Proteomes" id="UP000554482">
    <property type="component" value="Unassembled WGS sequence"/>
</dbReference>
<keyword evidence="3" id="KW-0813">Transport</keyword>
<organism evidence="10 11">
    <name type="scientific">Thalictrum thalictroides</name>
    <name type="common">Rue-anemone</name>
    <name type="synonym">Anemone thalictroides</name>
    <dbReference type="NCBI Taxonomy" id="46969"/>
    <lineage>
        <taxon>Eukaryota</taxon>
        <taxon>Viridiplantae</taxon>
        <taxon>Streptophyta</taxon>
        <taxon>Embryophyta</taxon>
        <taxon>Tracheophyta</taxon>
        <taxon>Spermatophyta</taxon>
        <taxon>Magnoliopsida</taxon>
        <taxon>Ranunculales</taxon>
        <taxon>Ranunculaceae</taxon>
        <taxon>Thalictroideae</taxon>
        <taxon>Thalictrum</taxon>
    </lineage>
</organism>
<keyword evidence="8" id="KW-0407">Ion channel</keyword>
<feature type="transmembrane region" description="Helical" evidence="9">
    <location>
        <begin position="51"/>
        <end position="70"/>
    </location>
</feature>
<evidence type="ECO:0000256" key="6">
    <source>
        <dbReference type="ARBA" id="ARBA00023065"/>
    </source>
</evidence>
<dbReference type="EMBL" id="JABWDY010030549">
    <property type="protein sequence ID" value="KAF5185547.1"/>
    <property type="molecule type" value="Genomic_DNA"/>
</dbReference>
<feature type="transmembrane region" description="Helical" evidence="9">
    <location>
        <begin position="134"/>
        <end position="153"/>
    </location>
</feature>
<keyword evidence="4 9" id="KW-0812">Transmembrane</keyword>
<keyword evidence="6" id="KW-0406">Ion transport</keyword>
<dbReference type="InterPro" id="IPR020966">
    <property type="entry name" value="ALMT"/>
</dbReference>
<evidence type="ECO:0000256" key="3">
    <source>
        <dbReference type="ARBA" id="ARBA00022448"/>
    </source>
</evidence>
<comment type="similarity">
    <text evidence="2">Belongs to the aromatic acid exporter (TC 2.A.85) family.</text>
</comment>
<proteinExistence type="inferred from homology"/>
<feature type="transmembrane region" description="Helical" evidence="9">
    <location>
        <begin position="160"/>
        <end position="180"/>
    </location>
</feature>
<evidence type="ECO:0000256" key="1">
    <source>
        <dbReference type="ARBA" id="ARBA00004141"/>
    </source>
</evidence>
<keyword evidence="7 9" id="KW-0472">Membrane</keyword>
<evidence type="ECO:0000256" key="7">
    <source>
        <dbReference type="ARBA" id="ARBA00023136"/>
    </source>
</evidence>
<evidence type="ECO:0000256" key="5">
    <source>
        <dbReference type="ARBA" id="ARBA00022989"/>
    </source>
</evidence>
<accession>A0A7J6VLE0</accession>
<dbReference type="GO" id="GO:0016020">
    <property type="term" value="C:membrane"/>
    <property type="evidence" value="ECO:0007669"/>
    <property type="project" value="UniProtKB-SubCell"/>
</dbReference>
<dbReference type="PANTHER" id="PTHR31086">
    <property type="entry name" value="ALUMINUM-ACTIVATED MALATE TRANSPORTER 10"/>
    <property type="match status" value="1"/>
</dbReference>
<dbReference type="Pfam" id="PF11744">
    <property type="entry name" value="ALMT"/>
    <property type="match status" value="1"/>
</dbReference>
<dbReference type="GO" id="GO:0034220">
    <property type="term" value="P:monoatomic ion transmembrane transport"/>
    <property type="evidence" value="ECO:0007669"/>
    <property type="project" value="UniProtKB-KW"/>
</dbReference>
<feature type="transmembrane region" description="Helical" evidence="9">
    <location>
        <begin position="108"/>
        <end position="128"/>
    </location>
</feature>
<gene>
    <name evidence="10" type="ORF">FRX31_024865</name>
</gene>
<name>A0A7J6VLE0_THATH</name>
<evidence type="ECO:0000313" key="11">
    <source>
        <dbReference type="Proteomes" id="UP000554482"/>
    </source>
</evidence>
<feature type="transmembrane region" description="Helical" evidence="9">
    <location>
        <begin position="82"/>
        <end position="101"/>
    </location>
</feature>
<dbReference type="AlphaFoldDB" id="A0A7J6VLE0"/>
<sequence length="492" mass="54040">MEINGSENHEKTGLFSQRWSGIKALSKRLEDRVVGIGSKTMKLGKDDPRRIVHSFKVGLALSLVCIFYYFKPVYDSYGDSAIWAVLTVVVVFEFSVGATLGKCINRGFATLLAGALGIGAHELATLAGEKGEPIILSVLVFLLATAATFSRFFPRIKARYDYGVVVFILTFSLVSVSGYRVDEILEVAHQRLSTVAIGGMICVVVSIMVCPVWAGEDLHKLVAFNIEKIADFLEGFGGEYFAREGDGESTVASKSDKSFLKGYKSALNSRALEESLANFAQWEPFHGHFMFHHPWNQYLKIGALTRQCAYQVEALNIYVNSDIQVPEEFKKKIQEACTNMSLETGMALRELASGIRTMTQDHATNIHVSNSKSAAENLKTNLMTTALPAYTDLTRIIPAATVSSLLVEIVSCTEVLAESVHELARLAKFKSVDPTVSPDRPKQTQLLHRGTVNPFCDSSGPHTLISVCELPSAVLPENVNIQNPVRGQHMQV</sequence>
<comment type="caution">
    <text evidence="10">The sequence shown here is derived from an EMBL/GenBank/DDBJ whole genome shotgun (WGS) entry which is preliminary data.</text>
</comment>
<dbReference type="OrthoDB" id="68611at2759"/>
<keyword evidence="5 9" id="KW-1133">Transmembrane helix</keyword>
<evidence type="ECO:0000256" key="9">
    <source>
        <dbReference type="SAM" id="Phobius"/>
    </source>
</evidence>
<reference evidence="10 11" key="1">
    <citation type="submission" date="2020-06" db="EMBL/GenBank/DDBJ databases">
        <title>Transcriptomic and genomic resources for Thalictrum thalictroides and T. hernandezii: Facilitating candidate gene discovery in an emerging model plant lineage.</title>
        <authorList>
            <person name="Arias T."/>
            <person name="Riano-Pachon D.M."/>
            <person name="Di Stilio V.S."/>
        </authorList>
    </citation>
    <scope>NUCLEOTIDE SEQUENCE [LARGE SCALE GENOMIC DNA]</scope>
    <source>
        <strain evidence="11">cv. WT478/WT964</strain>
        <tissue evidence="10">Leaves</tissue>
    </source>
</reference>
<evidence type="ECO:0000256" key="8">
    <source>
        <dbReference type="ARBA" id="ARBA00023303"/>
    </source>
</evidence>
<evidence type="ECO:0000256" key="4">
    <source>
        <dbReference type="ARBA" id="ARBA00022692"/>
    </source>
</evidence>
<comment type="subcellular location">
    <subcellularLocation>
        <location evidence="1">Membrane</location>
        <topology evidence="1">Multi-pass membrane protein</topology>
    </subcellularLocation>
</comment>
<feature type="transmembrane region" description="Helical" evidence="9">
    <location>
        <begin position="192"/>
        <end position="214"/>
    </location>
</feature>
<evidence type="ECO:0000313" key="10">
    <source>
        <dbReference type="EMBL" id="KAF5185547.1"/>
    </source>
</evidence>